<dbReference type="PANTHER" id="PTHR18843:SF7">
    <property type="entry name" value="LAMINA-ASSOCIATED POLYPEPTIDE 1B ISOFORM 1-RELATED"/>
    <property type="match status" value="1"/>
</dbReference>
<reference evidence="7" key="2">
    <citation type="submission" date="2020-05" db="UniProtKB">
        <authorList>
            <consortium name="EnsemblMetazoa"/>
        </authorList>
    </citation>
    <scope>IDENTIFICATION</scope>
    <source>
        <strain evidence="7">Indian</strain>
    </source>
</reference>
<dbReference type="InterPro" id="IPR008662">
    <property type="entry name" value="TOIP1/2"/>
</dbReference>
<dbReference type="GO" id="GO:0016020">
    <property type="term" value="C:membrane"/>
    <property type="evidence" value="ECO:0007669"/>
    <property type="project" value="UniProtKB-SubCell"/>
</dbReference>
<dbReference type="VEuPathDB" id="VectorBase:ASTE010460"/>
<dbReference type="STRING" id="30069.A0A182Y309"/>
<feature type="region of interest" description="Disordered" evidence="5">
    <location>
        <begin position="1"/>
        <end position="96"/>
    </location>
</feature>
<evidence type="ECO:0000256" key="2">
    <source>
        <dbReference type="ARBA" id="ARBA00022692"/>
    </source>
</evidence>
<reference evidence="8" key="1">
    <citation type="journal article" date="2014" name="Genome Biol.">
        <title>Genome analysis of a major urban malaria vector mosquito, Anopheles stephensi.</title>
        <authorList>
            <person name="Jiang X."/>
            <person name="Peery A."/>
            <person name="Hall A.B."/>
            <person name="Sharma A."/>
            <person name="Chen X.G."/>
            <person name="Waterhouse R.M."/>
            <person name="Komissarov A."/>
            <person name="Riehle M.M."/>
            <person name="Shouche Y."/>
            <person name="Sharakhova M.V."/>
            <person name="Lawson D."/>
            <person name="Pakpour N."/>
            <person name="Arensburger P."/>
            <person name="Davidson V.L."/>
            <person name="Eiglmeier K."/>
            <person name="Emrich S."/>
            <person name="George P."/>
            <person name="Kennedy R.C."/>
            <person name="Mane S.P."/>
            <person name="Maslen G."/>
            <person name="Oringanje C."/>
            <person name="Qi Y."/>
            <person name="Settlage R."/>
            <person name="Tojo M."/>
            <person name="Tubio J.M."/>
            <person name="Unger M.F."/>
            <person name="Wang B."/>
            <person name="Vernick K.D."/>
            <person name="Ribeiro J.M."/>
            <person name="James A.A."/>
            <person name="Michel K."/>
            <person name="Riehle M.A."/>
            <person name="Luckhart S."/>
            <person name="Sharakhov I.V."/>
            <person name="Tu Z."/>
        </authorList>
    </citation>
    <scope>NUCLEOTIDE SEQUENCE [LARGE SCALE GENOMIC DNA]</scope>
    <source>
        <strain evidence="8">Indian</strain>
    </source>
</reference>
<protein>
    <submittedName>
        <fullName evidence="7">Uncharacterized protein</fullName>
    </submittedName>
</protein>
<dbReference type="VEuPathDB" id="VectorBase:ASTEI20_039550"/>
<organism evidence="7 8">
    <name type="scientific">Anopheles stephensi</name>
    <name type="common">Indo-Pakistan malaria mosquito</name>
    <dbReference type="NCBI Taxonomy" id="30069"/>
    <lineage>
        <taxon>Eukaryota</taxon>
        <taxon>Metazoa</taxon>
        <taxon>Ecdysozoa</taxon>
        <taxon>Arthropoda</taxon>
        <taxon>Hexapoda</taxon>
        <taxon>Insecta</taxon>
        <taxon>Pterygota</taxon>
        <taxon>Neoptera</taxon>
        <taxon>Endopterygota</taxon>
        <taxon>Diptera</taxon>
        <taxon>Nematocera</taxon>
        <taxon>Culicoidea</taxon>
        <taxon>Culicidae</taxon>
        <taxon>Anophelinae</taxon>
        <taxon>Anopheles</taxon>
    </lineage>
</organism>
<dbReference type="GO" id="GO:0061024">
    <property type="term" value="P:membrane organization"/>
    <property type="evidence" value="ECO:0007669"/>
    <property type="project" value="TreeGrafter"/>
</dbReference>
<sequence length="345" mass="38711">MVVEGPKKRKPLRPDSHQHSPPGNDDVTAFTDESSDEELETFYREGSVYHSQETDDNERISEEERSATPVARETMPRRRKPSLPPSPASIHTDRRISVDRETGAANNDNLYIALAVIIGLLIVVVASLPWLNTFFRLFSSSNVSYARKKASCDHFQTLEERFPTLDETLWDTLYASVRRATADAAVREPGTVLFLHYGRTSILEGFMSSVTNITAGCFGGTEPITLDGKYFKRSDIQTDYGVFLAEQRHSLLQHGVLVVRNIEDVPARAAQAFHTICDTQEPLVERLVIYLTLDMVKAANVYEPSKQSATAEAESLLHSLWKDSLEPAVLQPLITRLTESVYRIV</sequence>
<comment type="subcellular location">
    <subcellularLocation>
        <location evidence="1">Membrane</location>
    </subcellularLocation>
</comment>
<feature type="transmembrane region" description="Helical" evidence="6">
    <location>
        <begin position="110"/>
        <end position="131"/>
    </location>
</feature>
<dbReference type="InterPro" id="IPR038599">
    <property type="entry name" value="LAP1C-like_C_sf"/>
</dbReference>
<dbReference type="VEuPathDB" id="VectorBase:ASTEI02845"/>
<keyword evidence="8" id="KW-1185">Reference proteome</keyword>
<dbReference type="GO" id="GO:0001671">
    <property type="term" value="F:ATPase activator activity"/>
    <property type="evidence" value="ECO:0007669"/>
    <property type="project" value="InterPro"/>
</dbReference>
<evidence type="ECO:0000256" key="5">
    <source>
        <dbReference type="SAM" id="MobiDB-lite"/>
    </source>
</evidence>
<dbReference type="Gene3D" id="3.40.50.12190">
    <property type="match status" value="1"/>
</dbReference>
<feature type="compositionally biased region" description="Basic and acidic residues" evidence="5">
    <location>
        <begin position="57"/>
        <end position="66"/>
    </location>
</feature>
<dbReference type="EnsemblMetazoa" id="ASTEI02845-RA">
    <property type="protein sequence ID" value="ASTEI02845-PA"/>
    <property type="gene ID" value="ASTEI02845"/>
</dbReference>
<evidence type="ECO:0000256" key="6">
    <source>
        <dbReference type="SAM" id="Phobius"/>
    </source>
</evidence>
<dbReference type="Proteomes" id="UP000076408">
    <property type="component" value="Unassembled WGS sequence"/>
</dbReference>
<dbReference type="AlphaFoldDB" id="A0A182Y309"/>
<name>A0A182Y309_ANOST</name>
<keyword evidence="3 6" id="KW-1133">Transmembrane helix</keyword>
<evidence type="ECO:0000313" key="8">
    <source>
        <dbReference type="Proteomes" id="UP000076408"/>
    </source>
</evidence>
<dbReference type="PANTHER" id="PTHR18843">
    <property type="entry name" value="TORSIN-1A-INTERACTING PROTEIN"/>
    <property type="match status" value="1"/>
</dbReference>
<proteinExistence type="predicted"/>
<accession>A0A182Y309</accession>
<evidence type="ECO:0000256" key="4">
    <source>
        <dbReference type="ARBA" id="ARBA00023136"/>
    </source>
</evidence>
<keyword evidence="2 6" id="KW-0812">Transmembrane</keyword>
<dbReference type="OMA" id="RCNIEDM"/>
<evidence type="ECO:0000256" key="1">
    <source>
        <dbReference type="ARBA" id="ARBA00004370"/>
    </source>
</evidence>
<evidence type="ECO:0000256" key="3">
    <source>
        <dbReference type="ARBA" id="ARBA00022989"/>
    </source>
</evidence>
<keyword evidence="4 6" id="KW-0472">Membrane</keyword>
<evidence type="ECO:0000313" key="7">
    <source>
        <dbReference type="EnsemblMetazoa" id="ASTEI02845-PA"/>
    </source>
</evidence>